<dbReference type="InterPro" id="IPR036397">
    <property type="entry name" value="RNaseH_sf"/>
</dbReference>
<protein>
    <submittedName>
        <fullName evidence="2">DDE-type integrase/transposase/recombinase</fullName>
    </submittedName>
</protein>
<evidence type="ECO:0000259" key="1">
    <source>
        <dbReference type="PROSITE" id="PS50994"/>
    </source>
</evidence>
<name>A0ABS7B1M5_9ACTN</name>
<comment type="caution">
    <text evidence="2">The sequence shown here is derived from an EMBL/GenBank/DDBJ whole genome shotgun (WGS) entry which is preliminary data.</text>
</comment>
<gene>
    <name evidence="2" type="ORF">KZ829_14425</name>
</gene>
<proteinExistence type="predicted"/>
<dbReference type="InterPro" id="IPR012337">
    <property type="entry name" value="RNaseH-like_sf"/>
</dbReference>
<dbReference type="InterPro" id="IPR001584">
    <property type="entry name" value="Integrase_cat-core"/>
</dbReference>
<dbReference type="EMBL" id="JAHXZI010000007">
    <property type="protein sequence ID" value="MBW6434935.1"/>
    <property type="molecule type" value="Genomic_DNA"/>
</dbReference>
<dbReference type="PROSITE" id="PS50994">
    <property type="entry name" value="INTEGRASE"/>
    <property type="match status" value="1"/>
</dbReference>
<reference evidence="2 3" key="1">
    <citation type="journal article" date="2013" name="Antonie Van Leeuwenhoek">
        <title>Actinoplanes hulinensis sp. nov., a novel actinomycete isolated from soybean root (Glycine max (L.) Merr).</title>
        <authorList>
            <person name="Shen Y."/>
            <person name="Liu C."/>
            <person name="Wang X."/>
            <person name="Zhao J."/>
            <person name="Jia F."/>
            <person name="Zhang Y."/>
            <person name="Wang L."/>
            <person name="Yang D."/>
            <person name="Xiang W."/>
        </authorList>
    </citation>
    <scope>NUCLEOTIDE SEQUENCE [LARGE SCALE GENOMIC DNA]</scope>
    <source>
        <strain evidence="2 3">NEAU-M9</strain>
    </source>
</reference>
<dbReference type="PANTHER" id="PTHR35004">
    <property type="entry name" value="TRANSPOSASE RV3428C-RELATED"/>
    <property type="match status" value="1"/>
</dbReference>
<sequence length="657" mass="71859">MNDNVIDLRVGTQLLFDGDVVTIVELDGGAVTVRLERTGHFNALTLGRLVAGCTSIEPPHEPLAAGSIGTTLASLTRAQQEQVAERVEHVRQVLNAEGPLRDRIKAKAAELGMGVRTLQRWVAAYRRDGAAGLVDTRVIRGRGSRVDPRWDDAVRAVMAEKINDSTPSRSALLARAAALLVQRHGPGVVAEPSDATAYRRLKELAKGTNAVSGSAKGRRSIADRPQGTFGRLRAVRPGEYLILDTQDLDVFAMEPVTCRWVRAQLTVAQDLFTRCIVGMRVTAVSTKAVDVAGVLYEAVAGRPAPASWPVDATWPYHGVPAMVLFDETEATTAPVCAPETLVVDHGKVFLSAHVLAVCTRLGISIQPAQPHKPTDKPTVERFFRTLREGLIQHLPAYKGPDLYSRGERVEQEAFLFLHELEDVIREWIATVYHRAKHDGLAIAQWPQLKLSPAEMFVIGVGKAGWLRVPATPQLALDFLPVVARTIQNYGVEVNGLRYNGSALDGYRNARSDYGGTLAGKWPIRVDSDDVRQVWFQDPDDQRWHHLDWEHRPLLDTPLSAEAALHARRLAVAGIDAFDAGGALMQLLQRWEAGLVADRRERRIAVRQSAEYAALPAIASQTPALPSAPVAELTAAEGDDDEGDLDEGFYDDAFEVLA</sequence>
<dbReference type="Pfam" id="PF09299">
    <property type="entry name" value="Mu-transpos_C"/>
    <property type="match status" value="1"/>
</dbReference>
<evidence type="ECO:0000313" key="2">
    <source>
        <dbReference type="EMBL" id="MBW6434935.1"/>
    </source>
</evidence>
<dbReference type="SUPFAM" id="SSF53098">
    <property type="entry name" value="Ribonuclease H-like"/>
    <property type="match status" value="1"/>
</dbReference>
<organism evidence="2 3">
    <name type="scientific">Actinoplanes hulinensis</name>
    <dbReference type="NCBI Taxonomy" id="1144547"/>
    <lineage>
        <taxon>Bacteria</taxon>
        <taxon>Bacillati</taxon>
        <taxon>Actinomycetota</taxon>
        <taxon>Actinomycetes</taxon>
        <taxon>Micromonosporales</taxon>
        <taxon>Micromonosporaceae</taxon>
        <taxon>Actinoplanes</taxon>
    </lineage>
</organism>
<dbReference type="PANTHER" id="PTHR35004:SF6">
    <property type="entry name" value="TRANSPOSASE"/>
    <property type="match status" value="1"/>
</dbReference>
<dbReference type="Gene3D" id="3.30.420.10">
    <property type="entry name" value="Ribonuclease H-like superfamily/Ribonuclease H"/>
    <property type="match status" value="1"/>
</dbReference>
<dbReference type="RefSeq" id="WP_220144410.1">
    <property type="nucleotide sequence ID" value="NZ_JAHXZI010000007.1"/>
</dbReference>
<feature type="domain" description="Integrase catalytic" evidence="1">
    <location>
        <begin position="233"/>
        <end position="460"/>
    </location>
</feature>
<accession>A0ABS7B1M5</accession>
<evidence type="ECO:0000313" key="3">
    <source>
        <dbReference type="Proteomes" id="UP001519863"/>
    </source>
</evidence>
<keyword evidence="3" id="KW-1185">Reference proteome</keyword>
<dbReference type="InterPro" id="IPR015378">
    <property type="entry name" value="Transposase-like_Mu_C"/>
</dbReference>
<dbReference type="Proteomes" id="UP001519863">
    <property type="component" value="Unassembled WGS sequence"/>
</dbReference>